<dbReference type="AlphaFoldDB" id="A0A1L3SZF4"/>
<keyword evidence="4" id="KW-1185">Reference proteome</keyword>
<dbReference type="Proteomes" id="UP000182840">
    <property type="component" value="Chromosome"/>
</dbReference>
<dbReference type="Gene3D" id="3.90.1300.10">
    <property type="entry name" value="Amidase signature (AS) domain"/>
    <property type="match status" value="1"/>
</dbReference>
<dbReference type="GO" id="GO:0003824">
    <property type="term" value="F:catalytic activity"/>
    <property type="evidence" value="ECO:0007669"/>
    <property type="project" value="InterPro"/>
</dbReference>
<accession>A0A1L3SZF4</accession>
<dbReference type="SUPFAM" id="SSF75304">
    <property type="entry name" value="Amidase signature (AS) enzymes"/>
    <property type="match status" value="1"/>
</dbReference>
<dbReference type="EMBL" id="CP018171">
    <property type="protein sequence ID" value="APH74760.1"/>
    <property type="molecule type" value="Genomic_DNA"/>
</dbReference>
<dbReference type="InterPro" id="IPR023631">
    <property type="entry name" value="Amidase_dom"/>
</dbReference>
<dbReference type="Pfam" id="PF01425">
    <property type="entry name" value="Amidase"/>
    <property type="match status" value="1"/>
</dbReference>
<comment type="similarity">
    <text evidence="1">Belongs to the amidase family.</text>
</comment>
<sequence length="483" mass="50771">MSLDLRELATAIRNREWTATEVTEVALRRIREVDGGINAFCTLDDTALAQAEEIDARLAAGTEVGQLAGVPVGVKDLLWTKGLKTTFGSRLYADFVPDRDDVAVECLRAAGAIVIGKTNAAEFGYGGIGRNDLFAPTCNPWNTELSPGGSSAGSAAAVAARMVPLALGSDGGGSVRIPAALCGIFGMKPSFGLVPVYPGCRDERYPGQSGWEGLEHIGPMTRNAADAALALSVLAGPSQYDRHSLPPLGADWSDLDAGRLLGARIAFSTDLGFAVVDPEIRAAVEHAVARLGSSFEAIEEAHPAVGNTETLLDTLVALDTDRAGLRAMAERQGVELGGWLGSILERTWTGDQFSAALMERKRVVNVTARFMQDFDFLITPSTAATAFPGDGFGPERIDGQAVAPSAWVPFSALANFTGQPAASVPIGFTSDGRPIGLQVMGRRLDDRGVLALCAVVERLFPRVSWPGPPLKNLQVAGSTNGQG</sequence>
<dbReference type="KEGG" id="meso:BSQ44_22090"/>
<gene>
    <name evidence="3" type="ORF">BSQ44_22090</name>
</gene>
<evidence type="ECO:0000259" key="2">
    <source>
        <dbReference type="Pfam" id="PF01425"/>
    </source>
</evidence>
<name>A0A1L3SZF4_9HYPH</name>
<protein>
    <recommendedName>
        <fullName evidence="2">Amidase domain-containing protein</fullName>
    </recommendedName>
</protein>
<reference evidence="4" key="1">
    <citation type="submission" date="2016-11" db="EMBL/GenBank/DDBJ databases">
        <title>Mesorhizobium oceanicum sp. nov., isolated from deep seawater in South China Sea.</title>
        <authorList>
            <person name="Fu G.-Y."/>
        </authorList>
    </citation>
    <scope>NUCLEOTIDE SEQUENCE [LARGE SCALE GENOMIC DNA]</scope>
    <source>
        <strain evidence="4">B7</strain>
    </source>
</reference>
<dbReference type="InterPro" id="IPR036928">
    <property type="entry name" value="AS_sf"/>
</dbReference>
<organism evidence="3 4">
    <name type="scientific">Aquibium oceanicum</name>
    <dbReference type="NCBI Taxonomy" id="1670800"/>
    <lineage>
        <taxon>Bacteria</taxon>
        <taxon>Pseudomonadati</taxon>
        <taxon>Pseudomonadota</taxon>
        <taxon>Alphaproteobacteria</taxon>
        <taxon>Hyphomicrobiales</taxon>
        <taxon>Phyllobacteriaceae</taxon>
        <taxon>Aquibium</taxon>
    </lineage>
</organism>
<proteinExistence type="inferred from homology"/>
<dbReference type="InterPro" id="IPR000120">
    <property type="entry name" value="Amidase"/>
</dbReference>
<dbReference type="STRING" id="1670800.BSQ44_22090"/>
<evidence type="ECO:0000313" key="3">
    <source>
        <dbReference type="EMBL" id="APH74760.1"/>
    </source>
</evidence>
<evidence type="ECO:0000313" key="4">
    <source>
        <dbReference type="Proteomes" id="UP000182840"/>
    </source>
</evidence>
<feature type="domain" description="Amidase" evidence="2">
    <location>
        <begin position="21"/>
        <end position="450"/>
    </location>
</feature>
<dbReference type="PANTHER" id="PTHR11895">
    <property type="entry name" value="TRANSAMIDASE"/>
    <property type="match status" value="1"/>
</dbReference>
<evidence type="ECO:0000256" key="1">
    <source>
        <dbReference type="ARBA" id="ARBA00009199"/>
    </source>
</evidence>
<dbReference type="PANTHER" id="PTHR11895:SF7">
    <property type="entry name" value="GLUTAMYL-TRNA(GLN) AMIDOTRANSFERASE SUBUNIT A, MITOCHONDRIAL"/>
    <property type="match status" value="1"/>
</dbReference>